<dbReference type="Gene3D" id="3.40.50.1820">
    <property type="entry name" value="alpha/beta hydrolase"/>
    <property type="match status" value="1"/>
</dbReference>
<dbReference type="Pfam" id="PF00550">
    <property type="entry name" value="PP-binding"/>
    <property type="match status" value="1"/>
</dbReference>
<dbReference type="SUPFAM" id="SSF47336">
    <property type="entry name" value="ACP-like"/>
    <property type="match status" value="1"/>
</dbReference>
<evidence type="ECO:0000256" key="3">
    <source>
        <dbReference type="SAM" id="MobiDB-lite"/>
    </source>
</evidence>
<keyword evidence="1" id="KW-0596">Phosphopantetheine</keyword>
<dbReference type="NCBIfam" id="TIGR01733">
    <property type="entry name" value="AA-adenyl-dom"/>
    <property type="match status" value="1"/>
</dbReference>
<dbReference type="RefSeq" id="WP_163090147.1">
    <property type="nucleotide sequence ID" value="NZ_JAAGNA010000790.1"/>
</dbReference>
<dbReference type="Gene3D" id="3.40.50.12780">
    <property type="entry name" value="N-terminal domain of ligase-like"/>
    <property type="match status" value="1"/>
</dbReference>
<dbReference type="PANTHER" id="PTHR45527:SF1">
    <property type="entry name" value="FATTY ACID SYNTHASE"/>
    <property type="match status" value="1"/>
</dbReference>
<dbReference type="AlphaFoldDB" id="A0A9X5CMM4"/>
<dbReference type="SMART" id="SM00823">
    <property type="entry name" value="PKS_PP"/>
    <property type="match status" value="1"/>
</dbReference>
<dbReference type="InterPro" id="IPR025110">
    <property type="entry name" value="AMP-bd_C"/>
</dbReference>
<dbReference type="InterPro" id="IPR020845">
    <property type="entry name" value="AMP-binding_CS"/>
</dbReference>
<feature type="compositionally biased region" description="Low complexity" evidence="3">
    <location>
        <begin position="552"/>
        <end position="585"/>
    </location>
</feature>
<dbReference type="Pfam" id="PF00501">
    <property type="entry name" value="AMP-binding"/>
    <property type="match status" value="1"/>
</dbReference>
<protein>
    <submittedName>
        <fullName evidence="5">Amino acid adenylation domain-containing protein</fullName>
    </submittedName>
</protein>
<sequence>MNPFEDPSRRHRVLVNDEGQHCLWPDGPHPPQGWHAVHAPEDLDSALARVEERWRDLRPVSLRGRAAEAEHLPLPADLFERQAARTPDAEAVVFEEDVLTYAQLNARANQVAARLMESGVGPESVVAVLLPRSTDLIVAMVAALKAGAAYLPVETGYPDERIAFMLRDAGPAVTLTAGHAALAAGPVPAPGNPDRSLLRAEHPAYVVYTSGSTGVPKGIVMPCRGLSNLLTWHVAQLPVREGKRTAQFTAVGFDFSVQEILAALVSGQTLVIPPDEIRTDMDAMAQWCDRQRVNELYAPTAVIDALFAAAWSRGSSLPALEDVLQGGEALHVDGVIRPFALRAPRPDGSGLRVHNIYGPAETHAVTACSLDGAPAEWPSTVPLGDTLTGMRTYVLDEELQPAGTGELYLAGVQVARGYRGRPALTAQRFVADPFGPPGTRMYRTGDLVRRDPDGEVVYLGRTDDQVKIRGFRVEPGEAEAALLHDPDIDRAAVVPRQGPGGMRLVAYVVGRGGPARWRRRAEARLPGHLVPAVFVQVDELPLNANGKVDRSALPAPDTTACAPAAGTARDAADASPADAAAGSGTRPSAGPQTATVERTVSALFAEVLQRADVGPDDSFFDLGGHSLLATVLTGRIHEELGRRVPVRELYRAPTPALLAGRMESMESAPA</sequence>
<feature type="region of interest" description="Disordered" evidence="3">
    <location>
        <begin position="547"/>
        <end position="594"/>
    </location>
</feature>
<dbReference type="InterPro" id="IPR010071">
    <property type="entry name" value="AA_adenyl_dom"/>
</dbReference>
<evidence type="ECO:0000256" key="1">
    <source>
        <dbReference type="ARBA" id="ARBA00022450"/>
    </source>
</evidence>
<dbReference type="InterPro" id="IPR005153">
    <property type="entry name" value="MbtH-like_dom"/>
</dbReference>
<dbReference type="Pfam" id="PF03621">
    <property type="entry name" value="MbtH"/>
    <property type="match status" value="1"/>
</dbReference>
<gene>
    <name evidence="5" type="ORF">G3I18_22600</name>
</gene>
<dbReference type="GO" id="GO:0043041">
    <property type="term" value="P:amino acid activation for nonribosomal peptide biosynthetic process"/>
    <property type="evidence" value="ECO:0007669"/>
    <property type="project" value="TreeGrafter"/>
</dbReference>
<keyword evidence="6" id="KW-1185">Reference proteome</keyword>
<dbReference type="Gene3D" id="3.30.300.30">
    <property type="match status" value="1"/>
</dbReference>
<dbReference type="InterPro" id="IPR020806">
    <property type="entry name" value="PKS_PP-bd"/>
</dbReference>
<evidence type="ECO:0000259" key="4">
    <source>
        <dbReference type="PROSITE" id="PS50075"/>
    </source>
</evidence>
<dbReference type="SUPFAM" id="SSF56801">
    <property type="entry name" value="Acetyl-CoA synthetase-like"/>
    <property type="match status" value="1"/>
</dbReference>
<dbReference type="PANTHER" id="PTHR45527">
    <property type="entry name" value="NONRIBOSOMAL PEPTIDE SYNTHETASE"/>
    <property type="match status" value="1"/>
</dbReference>
<feature type="domain" description="Carrier" evidence="4">
    <location>
        <begin position="591"/>
        <end position="666"/>
    </location>
</feature>
<accession>A0A9X5CMM4</accession>
<dbReference type="InterPro" id="IPR029058">
    <property type="entry name" value="AB_hydrolase_fold"/>
</dbReference>
<dbReference type="InterPro" id="IPR045851">
    <property type="entry name" value="AMP-bd_C_sf"/>
</dbReference>
<dbReference type="InterPro" id="IPR000873">
    <property type="entry name" value="AMP-dep_synth/lig_dom"/>
</dbReference>
<dbReference type="Gene3D" id="3.90.820.10">
    <property type="entry name" value="Structural Genomics, Unknown Function 30-nov-00 1gh9 Mol_id"/>
    <property type="match status" value="1"/>
</dbReference>
<dbReference type="SUPFAM" id="SSF160582">
    <property type="entry name" value="MbtH-like"/>
    <property type="match status" value="1"/>
</dbReference>
<keyword evidence="2" id="KW-0597">Phosphoprotein</keyword>
<dbReference type="InterPro" id="IPR038020">
    <property type="entry name" value="MbtH-like_sf"/>
</dbReference>
<dbReference type="GO" id="GO:0044550">
    <property type="term" value="P:secondary metabolite biosynthetic process"/>
    <property type="evidence" value="ECO:0007669"/>
    <property type="project" value="TreeGrafter"/>
</dbReference>
<dbReference type="Pfam" id="PF13193">
    <property type="entry name" value="AMP-binding_C"/>
    <property type="match status" value="1"/>
</dbReference>
<dbReference type="InterPro" id="IPR009081">
    <property type="entry name" value="PP-bd_ACP"/>
</dbReference>
<dbReference type="PROSITE" id="PS00455">
    <property type="entry name" value="AMP_BINDING"/>
    <property type="match status" value="1"/>
</dbReference>
<organism evidence="5 6">
    <name type="scientific">Actinospica acidiphila</name>
    <dbReference type="NCBI Taxonomy" id="304899"/>
    <lineage>
        <taxon>Bacteria</taxon>
        <taxon>Bacillati</taxon>
        <taxon>Actinomycetota</taxon>
        <taxon>Actinomycetes</taxon>
        <taxon>Catenulisporales</taxon>
        <taxon>Actinospicaceae</taxon>
        <taxon>Actinospica</taxon>
    </lineage>
</organism>
<evidence type="ECO:0000313" key="5">
    <source>
        <dbReference type="EMBL" id="NEC51329.1"/>
    </source>
</evidence>
<name>A0A9X5CMM4_9ACTN</name>
<dbReference type="InterPro" id="IPR036736">
    <property type="entry name" value="ACP-like_sf"/>
</dbReference>
<proteinExistence type="predicted"/>
<dbReference type="InterPro" id="IPR042099">
    <property type="entry name" value="ANL_N_sf"/>
</dbReference>
<dbReference type="PROSITE" id="PS50075">
    <property type="entry name" value="CARRIER"/>
    <property type="match status" value="1"/>
</dbReference>
<evidence type="ECO:0000256" key="2">
    <source>
        <dbReference type="ARBA" id="ARBA00022553"/>
    </source>
</evidence>
<dbReference type="GO" id="GO:0031177">
    <property type="term" value="F:phosphopantetheine binding"/>
    <property type="evidence" value="ECO:0007669"/>
    <property type="project" value="InterPro"/>
</dbReference>
<dbReference type="GO" id="GO:0005737">
    <property type="term" value="C:cytoplasm"/>
    <property type="evidence" value="ECO:0007669"/>
    <property type="project" value="TreeGrafter"/>
</dbReference>
<dbReference type="SMART" id="SM00923">
    <property type="entry name" value="MbtH"/>
    <property type="match status" value="1"/>
</dbReference>
<comment type="caution">
    <text evidence="5">The sequence shown here is derived from an EMBL/GenBank/DDBJ whole genome shotgun (WGS) entry which is preliminary data.</text>
</comment>
<reference evidence="5 6" key="1">
    <citation type="submission" date="2020-01" db="EMBL/GenBank/DDBJ databases">
        <title>Insect and environment-associated Actinomycetes.</title>
        <authorList>
            <person name="Currrie C."/>
            <person name="Chevrette M."/>
            <person name="Carlson C."/>
            <person name="Stubbendieck R."/>
            <person name="Wendt-Pienkowski E."/>
        </authorList>
    </citation>
    <scope>NUCLEOTIDE SEQUENCE [LARGE SCALE GENOMIC DNA]</scope>
    <source>
        <strain evidence="5 6">SID8189</strain>
    </source>
</reference>
<dbReference type="EMBL" id="JAAGNA010000790">
    <property type="protein sequence ID" value="NEC51329.1"/>
    <property type="molecule type" value="Genomic_DNA"/>
</dbReference>
<dbReference type="Proteomes" id="UP000471745">
    <property type="component" value="Unassembled WGS sequence"/>
</dbReference>
<evidence type="ECO:0000313" key="6">
    <source>
        <dbReference type="Proteomes" id="UP000471745"/>
    </source>
</evidence>